<keyword evidence="8" id="KW-0966">Cell projection</keyword>
<gene>
    <name evidence="8" type="primary">fliD</name>
    <name evidence="8" type="ORF">ACFO0S_09510</name>
</gene>
<evidence type="ECO:0000259" key="6">
    <source>
        <dbReference type="Pfam" id="PF02465"/>
    </source>
</evidence>
<evidence type="ECO:0000256" key="1">
    <source>
        <dbReference type="ARBA" id="ARBA00009764"/>
    </source>
</evidence>
<dbReference type="Pfam" id="PF07195">
    <property type="entry name" value="FliD_C"/>
    <property type="match status" value="1"/>
</dbReference>
<organism evidence="8 9">
    <name type="scientific">Chryseomicrobium palamuruense</name>
    <dbReference type="NCBI Taxonomy" id="682973"/>
    <lineage>
        <taxon>Bacteria</taxon>
        <taxon>Bacillati</taxon>
        <taxon>Bacillota</taxon>
        <taxon>Bacilli</taxon>
        <taxon>Bacillales</taxon>
        <taxon>Caryophanaceae</taxon>
        <taxon>Chryseomicrobium</taxon>
    </lineage>
</organism>
<keyword evidence="9" id="KW-1185">Reference proteome</keyword>
<dbReference type="InterPro" id="IPR040026">
    <property type="entry name" value="FliD"/>
</dbReference>
<keyword evidence="3" id="KW-0175">Coiled coil</keyword>
<evidence type="ECO:0000313" key="9">
    <source>
        <dbReference type="Proteomes" id="UP001595733"/>
    </source>
</evidence>
<accession>A0ABV8UVD4</accession>
<comment type="subunit">
    <text evidence="2 5">Homopentamer.</text>
</comment>
<feature type="domain" description="Flagellar hook-associated protein 2 N-terminal" evidence="6">
    <location>
        <begin position="8"/>
        <end position="102"/>
    </location>
</feature>
<comment type="function">
    <text evidence="5">Required for morphogenesis and for the elongation of the flagellar filament by facilitating polymerization of the flagellin monomers at the tip of growing filament. Forms a capping structure, which prevents flagellin subunits (transported through the central channel of the flagellum) from leaking out without polymerization at the distal end.</text>
</comment>
<dbReference type="InterPro" id="IPR010809">
    <property type="entry name" value="FliD_C"/>
</dbReference>
<dbReference type="PANTHER" id="PTHR30288:SF0">
    <property type="entry name" value="FLAGELLAR HOOK-ASSOCIATED PROTEIN 2"/>
    <property type="match status" value="1"/>
</dbReference>
<evidence type="ECO:0000256" key="3">
    <source>
        <dbReference type="ARBA" id="ARBA00023054"/>
    </source>
</evidence>
<sequence>MRITGLGSGMDIDYMVKEMMTAERIPMDKLSQKKIWTEWQQQAYRESNLSLSNFRTAFESLRFSRSFNAYSATISGGAATATATSTTVPGTYSIDVQSLASSAKMHSASSLVEGDGSASTGASPLGIDGKVTIEDSAGEIVEINLVATDKLSDVASKIQTATAGTTTELRAGFDATTSRFFISTKGMGENQNFTMKFDSTALGQRLMGGAGTDVSTTSGGANVTAATDGSFLYDGIPVTGLTENKATINGLNIELKSIGNSTVSISTDTEAPFQTIKKAIESYNEMIEKFEKQVVEKHYKDFPPLTDDQRKELSESEIKLWDEKARSGLLRSDPILRETLTNLRRAFADPVEGLPAGSLNTLSAIGITTGNFREGGKLNIDEAKLRQALAEKPDEVMQLFTKKTAGQGVAERVYTELNDSIRKLSNKAGAPTALNDNSTLTQRLKQMDTQIKTWQSRLVSIEDRYWKQFSAMEKAMNQMNQQSSWIQQNMMGGM</sequence>
<comment type="caution">
    <text evidence="8">The sequence shown here is derived from an EMBL/GenBank/DDBJ whole genome shotgun (WGS) entry which is preliminary data.</text>
</comment>
<dbReference type="EMBL" id="JBHSEF010000022">
    <property type="protein sequence ID" value="MFC4355282.1"/>
    <property type="molecule type" value="Genomic_DNA"/>
</dbReference>
<keyword evidence="8" id="KW-0282">Flagellum</keyword>
<dbReference type="Proteomes" id="UP001595733">
    <property type="component" value="Unassembled WGS sequence"/>
</dbReference>
<protein>
    <recommendedName>
        <fullName evidence="5">Flagellar hook-associated protein 2</fullName>
        <shortName evidence="5">HAP2</shortName>
    </recommendedName>
    <alternativeName>
        <fullName evidence="5">Flagellar cap protein</fullName>
    </alternativeName>
</protein>
<keyword evidence="4 5" id="KW-0975">Bacterial flagellum</keyword>
<dbReference type="Pfam" id="PF02465">
    <property type="entry name" value="FliD_N"/>
    <property type="match status" value="1"/>
</dbReference>
<keyword evidence="8" id="KW-0969">Cilium</keyword>
<evidence type="ECO:0000259" key="7">
    <source>
        <dbReference type="Pfam" id="PF07195"/>
    </source>
</evidence>
<comment type="subcellular location">
    <subcellularLocation>
        <location evidence="5">Secreted</location>
    </subcellularLocation>
    <subcellularLocation>
        <location evidence="5">Bacterial flagellum</location>
    </subcellularLocation>
</comment>
<dbReference type="InterPro" id="IPR003481">
    <property type="entry name" value="FliD_N"/>
</dbReference>
<dbReference type="PANTHER" id="PTHR30288">
    <property type="entry name" value="FLAGELLAR CAP/ASSEMBLY PROTEIN FLID"/>
    <property type="match status" value="1"/>
</dbReference>
<feature type="domain" description="Flagellar hook-associated protein 2 C-terminal" evidence="7">
    <location>
        <begin position="226"/>
        <end position="481"/>
    </location>
</feature>
<dbReference type="RefSeq" id="WP_378141708.1">
    <property type="nucleotide sequence ID" value="NZ_JBHSEF010000022.1"/>
</dbReference>
<keyword evidence="5" id="KW-0964">Secreted</keyword>
<proteinExistence type="inferred from homology"/>
<reference evidence="9" key="1">
    <citation type="journal article" date="2019" name="Int. J. Syst. Evol. Microbiol.">
        <title>The Global Catalogue of Microorganisms (GCM) 10K type strain sequencing project: providing services to taxonomists for standard genome sequencing and annotation.</title>
        <authorList>
            <consortium name="The Broad Institute Genomics Platform"/>
            <consortium name="The Broad Institute Genome Sequencing Center for Infectious Disease"/>
            <person name="Wu L."/>
            <person name="Ma J."/>
        </authorList>
    </citation>
    <scope>NUCLEOTIDE SEQUENCE [LARGE SCALE GENOMIC DNA]</scope>
    <source>
        <strain evidence="9">CCUG 50353</strain>
    </source>
</reference>
<evidence type="ECO:0000313" key="8">
    <source>
        <dbReference type="EMBL" id="MFC4355282.1"/>
    </source>
</evidence>
<name>A0ABV8UVD4_9BACL</name>
<evidence type="ECO:0000256" key="2">
    <source>
        <dbReference type="ARBA" id="ARBA00011255"/>
    </source>
</evidence>
<evidence type="ECO:0000256" key="5">
    <source>
        <dbReference type="RuleBase" id="RU362066"/>
    </source>
</evidence>
<comment type="similarity">
    <text evidence="1 5">Belongs to the FliD family.</text>
</comment>
<evidence type="ECO:0000256" key="4">
    <source>
        <dbReference type="ARBA" id="ARBA00023143"/>
    </source>
</evidence>